<keyword evidence="1" id="KW-0812">Transmembrane</keyword>
<proteinExistence type="predicted"/>
<name>A0A4Y7SN81_COPMI</name>
<evidence type="ECO:0000256" key="1">
    <source>
        <dbReference type="SAM" id="Phobius"/>
    </source>
</evidence>
<keyword evidence="1" id="KW-1133">Transmembrane helix</keyword>
<sequence>MLYSGTTVAPESVFLLISLSVFLVPSLSLFACHPITAVPRTCPLLALPHHSIHIVSAHQTDSTFCSIASRSSPRLGFFVDRLSLLLVCRLYPLPFFLVAQSFQGFDYHPQSGLKYIRLLLHC</sequence>
<keyword evidence="1" id="KW-0472">Membrane</keyword>
<evidence type="ECO:0000313" key="3">
    <source>
        <dbReference type="Proteomes" id="UP000298030"/>
    </source>
</evidence>
<dbReference type="EMBL" id="QPFP01000079">
    <property type="protein sequence ID" value="TEB23316.1"/>
    <property type="molecule type" value="Genomic_DNA"/>
</dbReference>
<feature type="transmembrane region" description="Helical" evidence="1">
    <location>
        <begin position="12"/>
        <end position="31"/>
    </location>
</feature>
<organism evidence="2 3">
    <name type="scientific">Coprinellus micaceus</name>
    <name type="common">Glistening ink-cap mushroom</name>
    <name type="synonym">Coprinus micaceus</name>
    <dbReference type="NCBI Taxonomy" id="71717"/>
    <lineage>
        <taxon>Eukaryota</taxon>
        <taxon>Fungi</taxon>
        <taxon>Dikarya</taxon>
        <taxon>Basidiomycota</taxon>
        <taxon>Agaricomycotina</taxon>
        <taxon>Agaricomycetes</taxon>
        <taxon>Agaricomycetidae</taxon>
        <taxon>Agaricales</taxon>
        <taxon>Agaricineae</taxon>
        <taxon>Psathyrellaceae</taxon>
        <taxon>Coprinellus</taxon>
    </lineage>
</organism>
<gene>
    <name evidence="2" type="ORF">FA13DRAFT_1415430</name>
</gene>
<dbReference type="Proteomes" id="UP000298030">
    <property type="component" value="Unassembled WGS sequence"/>
</dbReference>
<evidence type="ECO:0000313" key="2">
    <source>
        <dbReference type="EMBL" id="TEB23316.1"/>
    </source>
</evidence>
<accession>A0A4Y7SN81</accession>
<reference evidence="2 3" key="1">
    <citation type="journal article" date="2019" name="Nat. Ecol. Evol.">
        <title>Megaphylogeny resolves global patterns of mushroom evolution.</title>
        <authorList>
            <person name="Varga T."/>
            <person name="Krizsan K."/>
            <person name="Foldi C."/>
            <person name="Dima B."/>
            <person name="Sanchez-Garcia M."/>
            <person name="Sanchez-Ramirez S."/>
            <person name="Szollosi G.J."/>
            <person name="Szarkandi J.G."/>
            <person name="Papp V."/>
            <person name="Albert L."/>
            <person name="Andreopoulos W."/>
            <person name="Angelini C."/>
            <person name="Antonin V."/>
            <person name="Barry K.W."/>
            <person name="Bougher N.L."/>
            <person name="Buchanan P."/>
            <person name="Buyck B."/>
            <person name="Bense V."/>
            <person name="Catcheside P."/>
            <person name="Chovatia M."/>
            <person name="Cooper J."/>
            <person name="Damon W."/>
            <person name="Desjardin D."/>
            <person name="Finy P."/>
            <person name="Geml J."/>
            <person name="Haridas S."/>
            <person name="Hughes K."/>
            <person name="Justo A."/>
            <person name="Karasinski D."/>
            <person name="Kautmanova I."/>
            <person name="Kiss B."/>
            <person name="Kocsube S."/>
            <person name="Kotiranta H."/>
            <person name="LaButti K.M."/>
            <person name="Lechner B.E."/>
            <person name="Liimatainen K."/>
            <person name="Lipzen A."/>
            <person name="Lukacs Z."/>
            <person name="Mihaltcheva S."/>
            <person name="Morgado L.N."/>
            <person name="Niskanen T."/>
            <person name="Noordeloos M.E."/>
            <person name="Ohm R.A."/>
            <person name="Ortiz-Santana B."/>
            <person name="Ovrebo C."/>
            <person name="Racz N."/>
            <person name="Riley R."/>
            <person name="Savchenko A."/>
            <person name="Shiryaev A."/>
            <person name="Soop K."/>
            <person name="Spirin V."/>
            <person name="Szebenyi C."/>
            <person name="Tomsovsky M."/>
            <person name="Tulloss R.E."/>
            <person name="Uehling J."/>
            <person name="Grigoriev I.V."/>
            <person name="Vagvolgyi C."/>
            <person name="Papp T."/>
            <person name="Martin F.M."/>
            <person name="Miettinen O."/>
            <person name="Hibbett D.S."/>
            <person name="Nagy L.G."/>
        </authorList>
    </citation>
    <scope>NUCLEOTIDE SEQUENCE [LARGE SCALE GENOMIC DNA]</scope>
    <source>
        <strain evidence="2 3">FP101781</strain>
    </source>
</reference>
<protein>
    <submittedName>
        <fullName evidence="2">Uncharacterized protein</fullName>
    </submittedName>
</protein>
<comment type="caution">
    <text evidence="2">The sequence shown here is derived from an EMBL/GenBank/DDBJ whole genome shotgun (WGS) entry which is preliminary data.</text>
</comment>
<dbReference type="AlphaFoldDB" id="A0A4Y7SN81"/>
<keyword evidence="3" id="KW-1185">Reference proteome</keyword>